<dbReference type="Proteomes" id="UP000005709">
    <property type="component" value="Unassembled WGS sequence"/>
</dbReference>
<sequence>MKKVSIGEAAEILGISKEAVYNRIRRNSLRAEENGGVRYVLLDDEMQQSEPASQSSAKSSRTGGGAGTQSFIDYLIKEISELKGKIEALQSDKDRLHKEKEEILIASKDEIKLMYKERDEKLRYFLSFFDKPLLSSKSREAKPYDVEIKEKTFDRSEWTSLAKFVKSLKRKKRPKAQSLIIENIGKSEFIRVEGNELLINQSLDIKSLKGSK</sequence>
<evidence type="ECO:0000313" key="2">
    <source>
        <dbReference type="EMBL" id="EEV16631.1"/>
    </source>
</evidence>
<evidence type="ECO:0000256" key="1">
    <source>
        <dbReference type="SAM" id="Coils"/>
    </source>
</evidence>
<feature type="coiled-coil region" evidence="1">
    <location>
        <begin position="72"/>
        <end position="106"/>
    </location>
</feature>
<proteinExistence type="predicted"/>
<keyword evidence="1" id="KW-0175">Coiled coil</keyword>
<organism evidence="2 3">
    <name type="scientific">Campylobacter gracilis RM3268</name>
    <dbReference type="NCBI Taxonomy" id="553220"/>
    <lineage>
        <taxon>Bacteria</taxon>
        <taxon>Pseudomonadati</taxon>
        <taxon>Campylobacterota</taxon>
        <taxon>Epsilonproteobacteria</taxon>
        <taxon>Campylobacterales</taxon>
        <taxon>Campylobacteraceae</taxon>
        <taxon>Campylobacter</taxon>
    </lineage>
</organism>
<dbReference type="eggNOG" id="ENOG503193B">
    <property type="taxonomic scope" value="Bacteria"/>
</dbReference>
<accession>C8PKM2</accession>
<reference evidence="2 3" key="1">
    <citation type="submission" date="2009-07" db="EMBL/GenBank/DDBJ databases">
        <authorList>
            <person name="Madupu R."/>
            <person name="Sebastian Y."/>
            <person name="Durkin A.S."/>
            <person name="Torralba M."/>
            <person name="Methe B."/>
            <person name="Sutton G.G."/>
            <person name="Strausberg R.L."/>
            <person name="Nelson K.E."/>
        </authorList>
    </citation>
    <scope>NUCLEOTIDE SEQUENCE [LARGE SCALE GENOMIC DNA]</scope>
    <source>
        <strain evidence="2 3">RM3268</strain>
    </source>
</reference>
<dbReference type="EMBL" id="ACYG01000030">
    <property type="protein sequence ID" value="EEV16631.1"/>
    <property type="molecule type" value="Genomic_DNA"/>
</dbReference>
<comment type="caution">
    <text evidence="2">The sequence shown here is derived from an EMBL/GenBank/DDBJ whole genome shotgun (WGS) entry which is preliminary data.</text>
</comment>
<name>C8PKM2_9BACT</name>
<keyword evidence="3" id="KW-1185">Reference proteome</keyword>
<dbReference type="RefSeq" id="WP_005872880.1">
    <property type="nucleotide sequence ID" value="NZ_ACYG01000030.1"/>
</dbReference>
<dbReference type="AlphaFoldDB" id="C8PKM2"/>
<dbReference type="OrthoDB" id="5361563at2"/>
<gene>
    <name evidence="2" type="ORF">CAMGR0001_0244</name>
</gene>
<dbReference type="STRING" id="824.CGRAC_2165"/>
<protein>
    <submittedName>
        <fullName evidence="2">Transcriptional regulator, MerR family</fullName>
    </submittedName>
</protein>
<evidence type="ECO:0000313" key="3">
    <source>
        <dbReference type="Proteomes" id="UP000005709"/>
    </source>
</evidence>